<dbReference type="Proteomes" id="UP000324800">
    <property type="component" value="Unassembled WGS sequence"/>
</dbReference>
<protein>
    <submittedName>
        <fullName evidence="1">Uncharacterized protein</fullName>
    </submittedName>
</protein>
<proteinExistence type="predicted"/>
<evidence type="ECO:0000313" key="1">
    <source>
        <dbReference type="EMBL" id="KAA6394396.1"/>
    </source>
</evidence>
<dbReference type="InterPro" id="IPR016024">
    <property type="entry name" value="ARM-type_fold"/>
</dbReference>
<organism evidence="1 2">
    <name type="scientific">Streblomastix strix</name>
    <dbReference type="NCBI Taxonomy" id="222440"/>
    <lineage>
        <taxon>Eukaryota</taxon>
        <taxon>Metamonada</taxon>
        <taxon>Preaxostyla</taxon>
        <taxon>Oxymonadida</taxon>
        <taxon>Streblomastigidae</taxon>
        <taxon>Streblomastix</taxon>
    </lineage>
</organism>
<name>A0A5J4WI65_9EUKA</name>
<dbReference type="AlphaFoldDB" id="A0A5J4WI65"/>
<reference evidence="1 2" key="1">
    <citation type="submission" date="2019-03" db="EMBL/GenBank/DDBJ databases">
        <title>Single cell metagenomics reveals metabolic interactions within the superorganism composed of flagellate Streblomastix strix and complex community of Bacteroidetes bacteria on its surface.</title>
        <authorList>
            <person name="Treitli S.C."/>
            <person name="Kolisko M."/>
            <person name="Husnik F."/>
            <person name="Keeling P."/>
            <person name="Hampl V."/>
        </authorList>
    </citation>
    <scope>NUCLEOTIDE SEQUENCE [LARGE SCALE GENOMIC DNA]</scope>
    <source>
        <strain evidence="1">ST1C</strain>
    </source>
</reference>
<dbReference type="SUPFAM" id="SSF48371">
    <property type="entry name" value="ARM repeat"/>
    <property type="match status" value="1"/>
</dbReference>
<dbReference type="EMBL" id="SNRW01001953">
    <property type="protein sequence ID" value="KAA6394396.1"/>
    <property type="molecule type" value="Genomic_DNA"/>
</dbReference>
<evidence type="ECO:0000313" key="2">
    <source>
        <dbReference type="Proteomes" id="UP000324800"/>
    </source>
</evidence>
<accession>A0A5J4WI65</accession>
<gene>
    <name evidence="1" type="ORF">EZS28_010077</name>
</gene>
<comment type="caution">
    <text evidence="1">The sequence shown here is derived from an EMBL/GenBank/DDBJ whole genome shotgun (WGS) entry which is preliminary data.</text>
</comment>
<sequence length="224" mass="25699">MKDHNIILHLAPFFVQFVSQSHLNKKIIQQQSDSFDQSFLSSSINLIHNLINNTEACRQIANTPNFLNSLIKLTQFNFNNGTNKEEDNQSLQIRNKSRSCLDIIHTYGDEQVQVELVTNGYPRVLVNVINTAGGSEQQDDWEIKQGLESIIKFIYVILEGRYNRGRPFPPQPVLFKSCQEQFEDEGENEEIEAQLVNKGKRLLKGQANLAKEMILNIFIEMSNT</sequence>